<gene>
    <name evidence="2" type="ORF">OH76DRAFT_523689</name>
</gene>
<name>A0A371DAX0_9APHY</name>
<dbReference type="AlphaFoldDB" id="A0A371DAX0"/>
<feature type="region of interest" description="Disordered" evidence="1">
    <location>
        <begin position="85"/>
        <end position="109"/>
    </location>
</feature>
<sequence>MLLKAVSALTSPLYPVLRVDGSNLHVRVNLVRRSPPCLSELFMTGQHRCHVDPSLLITNVPAMFDGGNVIRQVGAPATIQDSAYSTTRPRTLAPHCAPRTSTPPSTTLTMRPRSYKLQCRPVDQHSRLSQGPGCTETHRGLVRRPWGLQKTVSPRILAVSGEHVITCSSDRHPGAPRDLLRRPRHSLRRVQSSTARHNRRCLPGTSGRRLLLMPSPISLRRSAKLDRKLMWYFDISGVPSRHLPQCACSRAFTIGPGSPGRAGTWR</sequence>
<feature type="compositionally biased region" description="Low complexity" evidence="1">
    <location>
        <begin position="98"/>
        <end position="109"/>
    </location>
</feature>
<protein>
    <submittedName>
        <fullName evidence="2">Uncharacterized protein</fullName>
    </submittedName>
</protein>
<evidence type="ECO:0000256" key="1">
    <source>
        <dbReference type="SAM" id="MobiDB-lite"/>
    </source>
</evidence>
<organism evidence="2 3">
    <name type="scientific">Lentinus brumalis</name>
    <dbReference type="NCBI Taxonomy" id="2498619"/>
    <lineage>
        <taxon>Eukaryota</taxon>
        <taxon>Fungi</taxon>
        <taxon>Dikarya</taxon>
        <taxon>Basidiomycota</taxon>
        <taxon>Agaricomycotina</taxon>
        <taxon>Agaricomycetes</taxon>
        <taxon>Polyporales</taxon>
        <taxon>Polyporaceae</taxon>
        <taxon>Lentinus</taxon>
    </lineage>
</organism>
<accession>A0A371DAX0</accession>
<keyword evidence="3" id="KW-1185">Reference proteome</keyword>
<proteinExistence type="predicted"/>
<dbReference type="Proteomes" id="UP000256964">
    <property type="component" value="Unassembled WGS sequence"/>
</dbReference>
<dbReference type="EMBL" id="KZ857404">
    <property type="protein sequence ID" value="RDX49670.1"/>
    <property type="molecule type" value="Genomic_DNA"/>
</dbReference>
<evidence type="ECO:0000313" key="3">
    <source>
        <dbReference type="Proteomes" id="UP000256964"/>
    </source>
</evidence>
<evidence type="ECO:0000313" key="2">
    <source>
        <dbReference type="EMBL" id="RDX49670.1"/>
    </source>
</evidence>
<reference evidence="2 3" key="1">
    <citation type="journal article" date="2018" name="Biotechnol. Biofuels">
        <title>Integrative visual omics of the white-rot fungus Polyporus brumalis exposes the biotechnological potential of its oxidative enzymes for delignifying raw plant biomass.</title>
        <authorList>
            <person name="Miyauchi S."/>
            <person name="Rancon A."/>
            <person name="Drula E."/>
            <person name="Hage H."/>
            <person name="Chaduli D."/>
            <person name="Favel A."/>
            <person name="Grisel S."/>
            <person name="Henrissat B."/>
            <person name="Herpoel-Gimbert I."/>
            <person name="Ruiz-Duenas F.J."/>
            <person name="Chevret D."/>
            <person name="Hainaut M."/>
            <person name="Lin J."/>
            <person name="Wang M."/>
            <person name="Pangilinan J."/>
            <person name="Lipzen A."/>
            <person name="Lesage-Meessen L."/>
            <person name="Navarro D."/>
            <person name="Riley R."/>
            <person name="Grigoriev I.V."/>
            <person name="Zhou S."/>
            <person name="Raouche S."/>
            <person name="Rosso M.N."/>
        </authorList>
    </citation>
    <scope>NUCLEOTIDE SEQUENCE [LARGE SCALE GENOMIC DNA]</scope>
    <source>
        <strain evidence="2 3">BRFM 1820</strain>
    </source>
</reference>